<dbReference type="PROSITE" id="PS51449">
    <property type="entry name" value="MTTASE_N"/>
    <property type="match status" value="1"/>
</dbReference>
<reference evidence="19 20" key="1">
    <citation type="submission" date="2019-03" db="EMBL/GenBank/DDBJ databases">
        <title>Genomic Encyclopedia of Type Strains, Phase IV (KMG-IV): sequencing the most valuable type-strain genomes for metagenomic binning, comparative biology and taxonomic classification.</title>
        <authorList>
            <person name="Goeker M."/>
        </authorList>
    </citation>
    <scope>NUCLEOTIDE SEQUENCE [LARGE SCALE GENOMIC DNA]</scope>
    <source>
        <strain evidence="19 20">DSM 100013</strain>
    </source>
</reference>
<dbReference type="InterPro" id="IPR058240">
    <property type="entry name" value="rSAM_sf"/>
</dbReference>
<evidence type="ECO:0000256" key="8">
    <source>
        <dbReference type="ARBA" id="ARBA00022694"/>
    </source>
</evidence>
<comment type="cofactor">
    <cofactor evidence="1">
        <name>[4Fe-4S] cluster</name>
        <dbReference type="ChEBI" id="CHEBI:49883"/>
    </cofactor>
</comment>
<comment type="similarity">
    <text evidence="14">Belongs to the methylthiotransferase family. MtaB subfamily.</text>
</comment>
<dbReference type="InterPro" id="IPR006638">
    <property type="entry name" value="Elp3/MiaA/NifB-like_rSAM"/>
</dbReference>
<comment type="caution">
    <text evidence="19">The sequence shown here is derived from an EMBL/GenBank/DDBJ whole genome shotgun (WGS) entry which is preliminary data.</text>
</comment>
<evidence type="ECO:0000313" key="19">
    <source>
        <dbReference type="EMBL" id="TCQ08145.1"/>
    </source>
</evidence>
<dbReference type="SFLD" id="SFLDG01061">
    <property type="entry name" value="methylthiotransferase"/>
    <property type="match status" value="1"/>
</dbReference>
<comment type="function">
    <text evidence="2">Catalyzes the methylthiolation of N6-threonylcarbamoyladenosine (t(6)A), leading to the formation of 2-methylthio-N6-threonylcarbamoyladenosine (ms(2)t(6)A) at position 37 in tRNAs that read codons beginning with adenine.</text>
</comment>
<dbReference type="SFLD" id="SFLDF00295">
    <property type="entry name" value="threonylcarbamoyladenosine_tRN"/>
    <property type="match status" value="1"/>
</dbReference>
<evidence type="ECO:0000259" key="17">
    <source>
        <dbReference type="PROSITE" id="PS51449"/>
    </source>
</evidence>
<evidence type="ECO:0000256" key="14">
    <source>
        <dbReference type="ARBA" id="ARBA00061574"/>
    </source>
</evidence>
<dbReference type="SFLD" id="SFLDG01082">
    <property type="entry name" value="B12-binding_domain_containing"/>
    <property type="match status" value="1"/>
</dbReference>
<sequence length="433" mass="49615">MKKVAFHTLGCKVNQYETQAMSERFISNGYDIVDDTEAADVYVINTCTVTNVGDKKSRQFIRKVKRINPDAIIAVVGCYSQTAPEEVAKIEGVNIIIGTNDRNKIVDLVEECTVDDRINIVEDIMQVREFEEMSIQEIKDKTRAFLKIQEGCNQYCSYCIIPYARGNIRSRKKSEIINEIEKLVENGFKEIVLTGIHVASYGRDLKDDNTLINVLKEVNDIEGLERIRLSSLEPTLFTEYFLKELSKLNKVCDHFHLSLQSGSDTVLKRMNRKYTTDQYRNIVKIIRSVYPDVSLTTDIIVGFPGETDEEFNETYDFVKEMNFSMIHVFKFSPRKGTPAAEYADQIDGVTKHKRSVRLIKLGDEMQLEYMNKFFGKTLDVLFESSSKELEGYIEGTTNNYIKVLCSANENIEGRILKVELTEVKDSFMIGKIV</sequence>
<dbReference type="NCBIfam" id="TIGR01574">
    <property type="entry name" value="miaB-methiolase"/>
    <property type="match status" value="1"/>
</dbReference>
<dbReference type="RefSeq" id="WP_132847306.1">
    <property type="nucleotide sequence ID" value="NZ_CP058648.1"/>
</dbReference>
<evidence type="ECO:0000256" key="7">
    <source>
        <dbReference type="ARBA" id="ARBA00022691"/>
    </source>
</evidence>
<keyword evidence="4" id="KW-0004">4Fe-4S</keyword>
<dbReference type="SMART" id="SM00729">
    <property type="entry name" value="Elp3"/>
    <property type="match status" value="1"/>
</dbReference>
<evidence type="ECO:0000256" key="6">
    <source>
        <dbReference type="ARBA" id="ARBA00022679"/>
    </source>
</evidence>
<dbReference type="InterPro" id="IPR034557">
    <property type="entry name" value="ThrcA_tRNA_MEthiotransferase"/>
</dbReference>
<keyword evidence="10" id="KW-0408">Iron</keyword>
<dbReference type="NCBIfam" id="TIGR00089">
    <property type="entry name" value="MiaB/RimO family radical SAM methylthiotransferase"/>
    <property type="match status" value="1"/>
</dbReference>
<evidence type="ECO:0000259" key="16">
    <source>
        <dbReference type="PROSITE" id="PS50926"/>
    </source>
</evidence>
<proteinExistence type="inferred from homology"/>
<evidence type="ECO:0000256" key="9">
    <source>
        <dbReference type="ARBA" id="ARBA00022723"/>
    </source>
</evidence>
<evidence type="ECO:0000256" key="2">
    <source>
        <dbReference type="ARBA" id="ARBA00002399"/>
    </source>
</evidence>
<evidence type="ECO:0000256" key="15">
    <source>
        <dbReference type="ARBA" id="ARBA00069898"/>
    </source>
</evidence>
<dbReference type="PROSITE" id="PS51918">
    <property type="entry name" value="RADICAL_SAM"/>
    <property type="match status" value="1"/>
</dbReference>
<dbReference type="EMBL" id="SLYC01000001">
    <property type="protein sequence ID" value="TCQ08145.1"/>
    <property type="molecule type" value="Genomic_DNA"/>
</dbReference>
<evidence type="ECO:0000259" key="18">
    <source>
        <dbReference type="PROSITE" id="PS51918"/>
    </source>
</evidence>
<evidence type="ECO:0000256" key="12">
    <source>
        <dbReference type="ARBA" id="ARBA00031213"/>
    </source>
</evidence>
<dbReference type="SUPFAM" id="SSF102114">
    <property type="entry name" value="Radical SAM enzymes"/>
    <property type="match status" value="1"/>
</dbReference>
<dbReference type="Gene3D" id="3.40.50.12160">
    <property type="entry name" value="Methylthiotransferase, N-terminal domain"/>
    <property type="match status" value="1"/>
</dbReference>
<keyword evidence="11" id="KW-0411">Iron-sulfur</keyword>
<feature type="domain" description="TRAM" evidence="16">
    <location>
        <begin position="371"/>
        <end position="433"/>
    </location>
</feature>
<dbReference type="InterPro" id="IPR007197">
    <property type="entry name" value="rSAM"/>
</dbReference>
<evidence type="ECO:0000256" key="3">
    <source>
        <dbReference type="ARBA" id="ARBA00013273"/>
    </source>
</evidence>
<dbReference type="CDD" id="cd01335">
    <property type="entry name" value="Radical_SAM"/>
    <property type="match status" value="1"/>
</dbReference>
<evidence type="ECO:0000256" key="11">
    <source>
        <dbReference type="ARBA" id="ARBA00023014"/>
    </source>
</evidence>
<dbReference type="EC" id="2.8.4.5" evidence="3"/>
<dbReference type="InterPro" id="IPR020612">
    <property type="entry name" value="Methylthiotransferase_CS"/>
</dbReference>
<dbReference type="Gene3D" id="3.80.30.20">
    <property type="entry name" value="tm_1862 like domain"/>
    <property type="match status" value="1"/>
</dbReference>
<dbReference type="InterPro" id="IPR006467">
    <property type="entry name" value="MiaB-like_bact"/>
</dbReference>
<dbReference type="PANTHER" id="PTHR11918:SF45">
    <property type="entry name" value="THREONYLCARBAMOYLADENOSINE TRNA METHYLTHIOTRANSFERASE"/>
    <property type="match status" value="1"/>
</dbReference>
<name>A0A4R2U2V0_9FIRM</name>
<comment type="catalytic activity">
    <reaction evidence="13">
        <text>N(6)-L-threonylcarbamoyladenosine(37) in tRNA + (sulfur carrier)-SH + AH2 + 2 S-adenosyl-L-methionine = 2-methylsulfanyl-N(6)-L-threonylcarbamoyladenosine(37) in tRNA + (sulfur carrier)-H + 5'-deoxyadenosine + L-methionine + A + S-adenosyl-L-homocysteine + 2 H(+)</text>
        <dbReference type="Rhea" id="RHEA:37075"/>
        <dbReference type="Rhea" id="RHEA-COMP:10163"/>
        <dbReference type="Rhea" id="RHEA-COMP:11092"/>
        <dbReference type="Rhea" id="RHEA-COMP:14737"/>
        <dbReference type="Rhea" id="RHEA-COMP:14739"/>
        <dbReference type="ChEBI" id="CHEBI:13193"/>
        <dbReference type="ChEBI" id="CHEBI:15378"/>
        <dbReference type="ChEBI" id="CHEBI:17319"/>
        <dbReference type="ChEBI" id="CHEBI:17499"/>
        <dbReference type="ChEBI" id="CHEBI:29917"/>
        <dbReference type="ChEBI" id="CHEBI:57844"/>
        <dbReference type="ChEBI" id="CHEBI:57856"/>
        <dbReference type="ChEBI" id="CHEBI:59789"/>
        <dbReference type="ChEBI" id="CHEBI:64428"/>
        <dbReference type="ChEBI" id="CHEBI:74418"/>
        <dbReference type="ChEBI" id="CHEBI:74420"/>
        <dbReference type="EC" id="2.8.4.5"/>
    </reaction>
</comment>
<organism evidence="19 20">
    <name type="scientific">Serpentinicella alkaliphila</name>
    <dbReference type="NCBI Taxonomy" id="1734049"/>
    <lineage>
        <taxon>Bacteria</taxon>
        <taxon>Bacillati</taxon>
        <taxon>Bacillota</taxon>
        <taxon>Clostridia</taxon>
        <taxon>Peptostreptococcales</taxon>
        <taxon>Natronincolaceae</taxon>
        <taxon>Serpentinicella</taxon>
    </lineage>
</organism>
<evidence type="ECO:0000313" key="20">
    <source>
        <dbReference type="Proteomes" id="UP000295504"/>
    </source>
</evidence>
<feature type="domain" description="Radical SAM core" evidence="18">
    <location>
        <begin position="138"/>
        <end position="368"/>
    </location>
</feature>
<dbReference type="PROSITE" id="PS50926">
    <property type="entry name" value="TRAM"/>
    <property type="match status" value="1"/>
</dbReference>
<dbReference type="Proteomes" id="UP000295504">
    <property type="component" value="Unassembled WGS sequence"/>
</dbReference>
<evidence type="ECO:0000256" key="4">
    <source>
        <dbReference type="ARBA" id="ARBA00022485"/>
    </source>
</evidence>
<dbReference type="PANTHER" id="PTHR11918">
    <property type="entry name" value="RADICAL SAM PROTEINS"/>
    <property type="match status" value="1"/>
</dbReference>
<keyword evidence="20" id="KW-1185">Reference proteome</keyword>
<evidence type="ECO:0000256" key="10">
    <source>
        <dbReference type="ARBA" id="ARBA00023004"/>
    </source>
</evidence>
<dbReference type="GO" id="GO:0051539">
    <property type="term" value="F:4 iron, 4 sulfur cluster binding"/>
    <property type="evidence" value="ECO:0007669"/>
    <property type="project" value="UniProtKB-KW"/>
</dbReference>
<evidence type="ECO:0000256" key="5">
    <source>
        <dbReference type="ARBA" id="ARBA00022490"/>
    </source>
</evidence>
<dbReference type="Pfam" id="PF00919">
    <property type="entry name" value="UPF0004"/>
    <property type="match status" value="1"/>
</dbReference>
<gene>
    <name evidence="19" type="ORF">EDD79_1001234</name>
</gene>
<dbReference type="SFLD" id="SFLDS00029">
    <property type="entry name" value="Radical_SAM"/>
    <property type="match status" value="1"/>
</dbReference>
<dbReference type="InterPro" id="IPR038135">
    <property type="entry name" value="Methylthiotransferase_N_sf"/>
</dbReference>
<protein>
    <recommendedName>
        <fullName evidence="15">Threonylcarbamoyladenosine tRNA methylthiotransferase MtaB</fullName>
        <ecNumber evidence="3">2.8.4.5</ecNumber>
    </recommendedName>
    <alternativeName>
        <fullName evidence="12">tRNA-t(6)A37 methylthiotransferase</fullName>
    </alternativeName>
</protein>
<dbReference type="GO" id="GO:0046872">
    <property type="term" value="F:metal ion binding"/>
    <property type="evidence" value="ECO:0007669"/>
    <property type="project" value="UniProtKB-KW"/>
</dbReference>
<keyword evidence="8" id="KW-0819">tRNA processing</keyword>
<dbReference type="InterPro" id="IPR013848">
    <property type="entry name" value="Methylthiotransferase_N"/>
</dbReference>
<keyword evidence="6 19" id="KW-0808">Transferase</keyword>
<keyword evidence="7" id="KW-0949">S-adenosyl-L-methionine</keyword>
<dbReference type="NCBIfam" id="TIGR01579">
    <property type="entry name" value="MiaB-like-C"/>
    <property type="match status" value="1"/>
</dbReference>
<dbReference type="InterPro" id="IPR002792">
    <property type="entry name" value="TRAM_dom"/>
</dbReference>
<dbReference type="GO" id="GO:0035598">
    <property type="term" value="F:tRNA (N(6)-L-threonylcarbamoyladenosine(37)-C(2))-methylthiotransferase activity"/>
    <property type="evidence" value="ECO:0007669"/>
    <property type="project" value="UniProtKB-EC"/>
</dbReference>
<dbReference type="PROSITE" id="PS01278">
    <property type="entry name" value="MTTASE_RADICAL"/>
    <property type="match status" value="1"/>
</dbReference>
<dbReference type="Pfam" id="PF04055">
    <property type="entry name" value="Radical_SAM"/>
    <property type="match status" value="1"/>
</dbReference>
<dbReference type="AlphaFoldDB" id="A0A4R2U2V0"/>
<dbReference type="InterPro" id="IPR005839">
    <property type="entry name" value="Methylthiotransferase"/>
</dbReference>
<feature type="domain" description="MTTase N-terminal" evidence="17">
    <location>
        <begin position="2"/>
        <end position="114"/>
    </location>
</feature>
<keyword evidence="5" id="KW-0963">Cytoplasm</keyword>
<dbReference type="OrthoDB" id="9805215at2"/>
<accession>A0A4R2U2V0</accession>
<dbReference type="InterPro" id="IPR023404">
    <property type="entry name" value="rSAM_horseshoe"/>
</dbReference>
<keyword evidence="9" id="KW-0479">Metal-binding</keyword>
<dbReference type="FunFam" id="3.80.30.20:FF:000001">
    <property type="entry name" value="tRNA-2-methylthio-N(6)-dimethylallyladenosine synthase 2"/>
    <property type="match status" value="1"/>
</dbReference>
<dbReference type="FunFam" id="3.40.50.12160:FF:000004">
    <property type="entry name" value="Threonylcarbamoyladenosine tRNA methylthiotransferase MtaB"/>
    <property type="match status" value="1"/>
</dbReference>
<evidence type="ECO:0000256" key="13">
    <source>
        <dbReference type="ARBA" id="ARBA00051661"/>
    </source>
</evidence>
<evidence type="ECO:0000256" key="1">
    <source>
        <dbReference type="ARBA" id="ARBA00001966"/>
    </source>
</evidence>